<dbReference type="OMA" id="KRITRHF"/>
<dbReference type="Pfam" id="PF03999">
    <property type="entry name" value="MAP65_ASE1"/>
    <property type="match status" value="1"/>
</dbReference>
<dbReference type="STRING" id="1071378.G0WC70"/>
<reference evidence="2 3" key="1">
    <citation type="journal article" date="2011" name="Proc. Natl. Acad. Sci. U.S.A.">
        <title>Evolutionary erosion of yeast sex chromosomes by mating-type switching accidents.</title>
        <authorList>
            <person name="Gordon J.L."/>
            <person name="Armisen D."/>
            <person name="Proux-Wera E."/>
            <person name="Oheigeartaigh S.S."/>
            <person name="Byrne K.P."/>
            <person name="Wolfe K.H."/>
        </authorList>
    </citation>
    <scope>NUCLEOTIDE SEQUENCE [LARGE SCALE GENOMIC DNA]</scope>
    <source>
        <strain evidence="3">ATCC 10597 / BCRC 20456 / CBS 421 / NBRC 0211 / NRRL Y-12639</strain>
    </source>
</reference>
<evidence type="ECO:0000313" key="3">
    <source>
        <dbReference type="Proteomes" id="UP000000689"/>
    </source>
</evidence>
<dbReference type="OrthoDB" id="642895at2759"/>
<sequence length="1001" mass="115153">MSSPPTQSSYINGETPKDSTASIGPHFENNSNSDTMNSKSSMAHSDMTSVTTPSKIENKIVTISRNLSMSPSKEYMTLTPVRLKELDSPLKGLSLTDNLTRTVTTTDACSRNEVEKNSGVILLQENNGIYVEKFNLIGRQLQTLLENLNVVYQKIGYSNSEIISKEKLIFNALSESITTFYIQAEKEMENLNYTNDKQQQMLNKILEILQDSSGINTIPDLYIRNAILIQQSKTVPLSPKKPLSLLKMQNSLQKARNYVFKDYIPKIVDFLQYTLRLKRYIETIQQHPIHDKNNNNNNNNNNSEIELSLIPSVSQLNELLAKIESSANDYEIISRIIQENDKIFLKNDYFKAVSPTVVDKIKQLINLYENEYNSRLTKIIQRCHHIYKLNNDLCQDMNEQVTKLTSSYMNINAGNNDKKQNNLLLVNNNVIEELEVIFNSYQKTYEKRTRQKNRLLKDCQCLWTKLKISPVYIEKFKKENSNISETTILNIENELNNLELKKQKIIKKLIQDSLQRIKDLSETLQISSEYILEFSNNINSLIINSQSLKDDEIILAMCEDEIKDLEEKLEIYTPVLNLIKDFQSLQQDKLFLEDSSKDSSRLLSRNSHKILLNEEKTRKRVTRHFPRVIKELKIKLEQAQQIFDKPFIINGEPLTDVIGREEKELLNRYPRSRTSITSSLTHATENKLRNTKTSPYRIQKRHTSDQGGTITIPPNAAIKKHNSSMNKTPTRGNMVSQAYRSTSDGVILSTSKRHLQGTVSSSSPNRKKITKLLPPTVIPKRNEIDASSHGRNMSQGTKNQQLQAEASSMVSPLLYYKSSATRTTMPTASIPIRPTRLFPISLNQRSQQQQQQPQQPQPQTHIPVLRKTKSNLIINEEKPKELMLMVEGSNKENSMVFEEINGDTKLITNSNSNNNNTQYPSELSSPFKEREHSVYKLSMSPDGRFKLNIQQRDLENPFEDTSILDDEDSEIDKHYLDWKSEQMIKLDELKQGQQQERMLPQ</sequence>
<dbReference type="GeneID" id="11499120"/>
<feature type="region of interest" description="Disordered" evidence="1">
    <location>
        <begin position="698"/>
        <end position="732"/>
    </location>
</feature>
<dbReference type="Gene3D" id="1.20.58.1520">
    <property type="match status" value="1"/>
</dbReference>
<feature type="region of interest" description="Disordered" evidence="1">
    <location>
        <begin position="780"/>
        <end position="805"/>
    </location>
</feature>
<dbReference type="eggNOG" id="KOG4302">
    <property type="taxonomic scope" value="Eukaryota"/>
</dbReference>
<protein>
    <submittedName>
        <fullName evidence="2">Uncharacterized protein</fullName>
    </submittedName>
</protein>
<feature type="region of interest" description="Disordered" evidence="1">
    <location>
        <begin position="908"/>
        <end position="927"/>
    </location>
</feature>
<gene>
    <name evidence="2" type="primary">NDAI0F00620</name>
    <name evidence="2" type="ordered locus">NDAI_0F00620</name>
</gene>
<dbReference type="KEGG" id="ndi:NDAI_0F00620"/>
<dbReference type="HOGENOM" id="CLU_333226_0_0_1"/>
<dbReference type="EMBL" id="HE580272">
    <property type="protein sequence ID" value="CCD25381.1"/>
    <property type="molecule type" value="Genomic_DNA"/>
</dbReference>
<dbReference type="GO" id="GO:1990023">
    <property type="term" value="C:mitotic spindle midzone"/>
    <property type="evidence" value="ECO:0007669"/>
    <property type="project" value="EnsemblFungi"/>
</dbReference>
<dbReference type="RefSeq" id="XP_003670624.1">
    <property type="nucleotide sequence ID" value="XM_003670576.1"/>
</dbReference>
<dbReference type="AlphaFoldDB" id="G0WC70"/>
<feature type="region of interest" description="Disordered" evidence="1">
    <location>
        <begin position="843"/>
        <end position="866"/>
    </location>
</feature>
<dbReference type="InterPro" id="IPR007145">
    <property type="entry name" value="MAP65_Ase1_PRC1"/>
</dbReference>
<accession>G0WC70</accession>
<proteinExistence type="predicted"/>
<evidence type="ECO:0000256" key="1">
    <source>
        <dbReference type="SAM" id="MobiDB-lite"/>
    </source>
</evidence>
<dbReference type="GO" id="GO:0005880">
    <property type="term" value="C:nuclear microtubule"/>
    <property type="evidence" value="ECO:0007669"/>
    <property type="project" value="EnsemblFungi"/>
</dbReference>
<feature type="compositionally biased region" description="Polar residues" evidence="1">
    <location>
        <begin position="789"/>
        <end position="805"/>
    </location>
</feature>
<feature type="compositionally biased region" description="Low complexity" evidence="1">
    <location>
        <begin position="847"/>
        <end position="859"/>
    </location>
</feature>
<dbReference type="GO" id="GO:0008017">
    <property type="term" value="F:microtubule binding"/>
    <property type="evidence" value="ECO:0007669"/>
    <property type="project" value="EnsemblFungi"/>
</dbReference>
<dbReference type="PANTHER" id="PTHR19321:SF41">
    <property type="entry name" value="FASCETTO-RELATED"/>
    <property type="match status" value="1"/>
</dbReference>
<dbReference type="GO" id="GO:0005737">
    <property type="term" value="C:cytoplasm"/>
    <property type="evidence" value="ECO:0007669"/>
    <property type="project" value="TreeGrafter"/>
</dbReference>
<dbReference type="GO" id="GO:0000073">
    <property type="term" value="P:initial mitotic spindle pole body separation"/>
    <property type="evidence" value="ECO:0007669"/>
    <property type="project" value="EnsemblFungi"/>
</dbReference>
<dbReference type="GO" id="GO:0000920">
    <property type="term" value="P:septum digestion after cytokinesis"/>
    <property type="evidence" value="ECO:0007669"/>
    <property type="project" value="EnsemblFungi"/>
</dbReference>
<feature type="compositionally biased region" description="Polar residues" evidence="1">
    <location>
        <begin position="723"/>
        <end position="732"/>
    </location>
</feature>
<dbReference type="GO" id="GO:0001578">
    <property type="term" value="P:microtubule bundle formation"/>
    <property type="evidence" value="ECO:0007669"/>
    <property type="project" value="EnsemblFungi"/>
</dbReference>
<dbReference type="PANTHER" id="PTHR19321">
    <property type="entry name" value="PROTEIN REGULATOR OF CYTOKINESIS 1 PRC1-RELATED"/>
    <property type="match status" value="1"/>
</dbReference>
<dbReference type="GO" id="GO:0051256">
    <property type="term" value="P:mitotic spindle midzone assembly"/>
    <property type="evidence" value="ECO:0007669"/>
    <property type="project" value="TreeGrafter"/>
</dbReference>
<evidence type="ECO:0000313" key="2">
    <source>
        <dbReference type="EMBL" id="CCD25381.1"/>
    </source>
</evidence>
<dbReference type="Proteomes" id="UP000000689">
    <property type="component" value="Chromosome 6"/>
</dbReference>
<feature type="region of interest" description="Disordered" evidence="1">
    <location>
        <begin position="1"/>
        <end position="53"/>
    </location>
</feature>
<organism evidence="2 3">
    <name type="scientific">Naumovozyma dairenensis (strain ATCC 10597 / BCRC 20456 / CBS 421 / NBRC 0211 / NRRL Y-12639)</name>
    <name type="common">Saccharomyces dairenensis</name>
    <dbReference type="NCBI Taxonomy" id="1071378"/>
    <lineage>
        <taxon>Eukaryota</taxon>
        <taxon>Fungi</taxon>
        <taxon>Dikarya</taxon>
        <taxon>Ascomycota</taxon>
        <taxon>Saccharomycotina</taxon>
        <taxon>Saccharomycetes</taxon>
        <taxon>Saccharomycetales</taxon>
        <taxon>Saccharomycetaceae</taxon>
        <taxon>Naumovozyma</taxon>
    </lineage>
</organism>
<keyword evidence="3" id="KW-1185">Reference proteome</keyword>
<name>G0WC70_NAUDC</name>